<name>A0AA47EJN3_9CLOT</name>
<gene>
    <name evidence="1" type="ORF">LL038_20150</name>
</gene>
<proteinExistence type="predicted"/>
<evidence type="ECO:0000313" key="1">
    <source>
        <dbReference type="EMBL" id="WAG59853.1"/>
    </source>
</evidence>
<accession>A0AA47EJN3</accession>
<evidence type="ECO:0000313" key="2">
    <source>
        <dbReference type="Proteomes" id="UP001164733"/>
    </source>
</evidence>
<organism evidence="1 2">
    <name type="scientific">Clostridium estertheticum</name>
    <dbReference type="NCBI Taxonomy" id="238834"/>
    <lineage>
        <taxon>Bacteria</taxon>
        <taxon>Bacillati</taxon>
        <taxon>Bacillota</taxon>
        <taxon>Clostridia</taxon>
        <taxon>Eubacteriales</taxon>
        <taxon>Clostridiaceae</taxon>
        <taxon>Clostridium</taxon>
    </lineage>
</organism>
<reference evidence="1" key="1">
    <citation type="submission" date="2021-11" db="EMBL/GenBank/DDBJ databases">
        <title>Clostridia strains as spoilage organisms.</title>
        <authorList>
            <person name="Wambui J."/>
            <person name="Stevens M.J.A."/>
            <person name="Stephan R."/>
        </authorList>
    </citation>
    <scope>NUCLEOTIDE SEQUENCE</scope>
    <source>
        <strain evidence="1">CF009</strain>
    </source>
</reference>
<sequence>MQTRFAQTCIFLYASINKINQELLKLAQMHFAQYILLIAFSKEKEVASYGDTIFKTSEGDL</sequence>
<dbReference type="AlphaFoldDB" id="A0AA47EJN3"/>
<protein>
    <submittedName>
        <fullName evidence="1">Uncharacterized protein</fullName>
    </submittedName>
</protein>
<dbReference type="EMBL" id="CP086239">
    <property type="protein sequence ID" value="WAG59853.1"/>
    <property type="molecule type" value="Genomic_DNA"/>
</dbReference>
<dbReference type="Proteomes" id="UP001164733">
    <property type="component" value="Chromosome"/>
</dbReference>